<evidence type="ECO:0000256" key="15">
    <source>
        <dbReference type="SAM" id="MobiDB-lite"/>
    </source>
</evidence>
<dbReference type="InterPro" id="IPR004852">
    <property type="entry name" value="Di-haem_cyt_c_peroxidsae"/>
</dbReference>
<dbReference type="Gene3D" id="1.10.760.10">
    <property type="entry name" value="Cytochrome c-like domain"/>
    <property type="match status" value="2"/>
</dbReference>
<evidence type="ECO:0000256" key="12">
    <source>
        <dbReference type="ARBA" id="ARBA00073576"/>
    </source>
</evidence>
<comment type="pathway">
    <text evidence="2">One-carbon metabolism; methylamine degradation.</text>
</comment>
<evidence type="ECO:0000256" key="2">
    <source>
        <dbReference type="ARBA" id="ARBA00004856"/>
    </source>
</evidence>
<evidence type="ECO:0000256" key="13">
    <source>
        <dbReference type="PIRSR" id="PIRSR000294-1"/>
    </source>
</evidence>
<reference evidence="18 19" key="1">
    <citation type="submission" date="2019-02" db="EMBL/GenBank/DDBJ databases">
        <title>Deep-cultivation of Planctomycetes and their phenomic and genomic characterization uncovers novel biology.</title>
        <authorList>
            <person name="Wiegand S."/>
            <person name="Jogler M."/>
            <person name="Boedeker C."/>
            <person name="Pinto D."/>
            <person name="Vollmers J."/>
            <person name="Rivas-Marin E."/>
            <person name="Kohn T."/>
            <person name="Peeters S.H."/>
            <person name="Heuer A."/>
            <person name="Rast P."/>
            <person name="Oberbeckmann S."/>
            <person name="Bunk B."/>
            <person name="Jeske O."/>
            <person name="Meyerdierks A."/>
            <person name="Storesund J.E."/>
            <person name="Kallscheuer N."/>
            <person name="Luecker S."/>
            <person name="Lage O.M."/>
            <person name="Pohl T."/>
            <person name="Merkel B.J."/>
            <person name="Hornburger P."/>
            <person name="Mueller R.-W."/>
            <person name="Bruemmer F."/>
            <person name="Labrenz M."/>
            <person name="Spormann A.M."/>
            <person name="Op den Camp H."/>
            <person name="Overmann J."/>
            <person name="Amann R."/>
            <person name="Jetten M.S.M."/>
            <person name="Mascher T."/>
            <person name="Medema M.H."/>
            <person name="Devos D.P."/>
            <person name="Kaster A.-K."/>
            <person name="Ovreas L."/>
            <person name="Rohde M."/>
            <person name="Galperin M.Y."/>
            <person name="Jogler C."/>
        </authorList>
    </citation>
    <scope>NUCLEOTIDE SEQUENCE [LARGE SCALE GENOMIC DNA]</scope>
    <source>
        <strain evidence="18 19">Pan216</strain>
    </source>
</reference>
<dbReference type="PANTHER" id="PTHR30600:SF10">
    <property type="entry name" value="BLL6722 PROTEIN"/>
    <property type="match status" value="1"/>
</dbReference>
<dbReference type="InterPro" id="IPR051395">
    <property type="entry name" value="Cytochrome_c_Peroxidase/MauG"/>
</dbReference>
<feature type="binding site" description="covalent" evidence="13">
    <location>
        <position position="90"/>
    </location>
    <ligand>
        <name>heme c</name>
        <dbReference type="ChEBI" id="CHEBI:61717"/>
        <label>1</label>
    </ligand>
</feature>
<keyword evidence="5 14" id="KW-0479">Metal-binding</keyword>
<feature type="binding site" description="axial binding residue" evidence="14">
    <location>
        <position position="94"/>
    </location>
    <ligand>
        <name>heme c</name>
        <dbReference type="ChEBI" id="CHEBI:61717"/>
        <label>1</label>
    </ligand>
    <ligandPart>
        <name>Fe</name>
        <dbReference type="ChEBI" id="CHEBI:18248"/>
    </ligandPart>
</feature>
<keyword evidence="7" id="KW-0574">Periplasm</keyword>
<evidence type="ECO:0000256" key="14">
    <source>
        <dbReference type="PIRSR" id="PIRSR000294-2"/>
    </source>
</evidence>
<comment type="function">
    <text evidence="11">Involved in methylamine metabolism. Essential for the maturation of the beta subunit of MADH, presumably via a step in the biosynthesis of tryptophan tryptophylquinone (TTQ), the cofactor of MADH.</text>
</comment>
<evidence type="ECO:0000256" key="16">
    <source>
        <dbReference type="SAM" id="SignalP"/>
    </source>
</evidence>
<evidence type="ECO:0000256" key="9">
    <source>
        <dbReference type="ARBA" id="ARBA00023002"/>
    </source>
</evidence>
<dbReference type="InterPro" id="IPR026259">
    <property type="entry name" value="MauG/Cytc_peroxidase"/>
</dbReference>
<evidence type="ECO:0000313" key="19">
    <source>
        <dbReference type="Proteomes" id="UP000317093"/>
    </source>
</evidence>
<evidence type="ECO:0000256" key="8">
    <source>
        <dbReference type="ARBA" id="ARBA00022982"/>
    </source>
</evidence>
<dbReference type="EMBL" id="CP036279">
    <property type="protein sequence ID" value="QDU64042.1"/>
    <property type="molecule type" value="Genomic_DNA"/>
</dbReference>
<evidence type="ECO:0000256" key="6">
    <source>
        <dbReference type="ARBA" id="ARBA00022729"/>
    </source>
</evidence>
<evidence type="ECO:0000256" key="11">
    <source>
        <dbReference type="ARBA" id="ARBA00058991"/>
    </source>
</evidence>
<keyword evidence="9 18" id="KW-0560">Oxidoreductase</keyword>
<dbReference type="SUPFAM" id="SSF46626">
    <property type="entry name" value="Cytochrome c"/>
    <property type="match status" value="2"/>
</dbReference>
<evidence type="ECO:0000256" key="4">
    <source>
        <dbReference type="ARBA" id="ARBA00022617"/>
    </source>
</evidence>
<keyword evidence="4 13" id="KW-0349">Heme</keyword>
<name>A0A518BAN4_9BACT</name>
<keyword evidence="8" id="KW-0249">Electron transport</keyword>
<feature type="binding site" description="axial binding residue" evidence="14">
    <location>
        <position position="239"/>
    </location>
    <ligand>
        <name>heme c</name>
        <dbReference type="ChEBI" id="CHEBI:61717"/>
        <label>2</label>
    </ligand>
    <ligandPart>
        <name>Fe</name>
        <dbReference type="ChEBI" id="CHEBI:18248"/>
    </ligandPart>
</feature>
<dbReference type="FunFam" id="1.10.760.10:FF:000019">
    <property type="entry name" value="Di-heme cytochrome C peroxidase"/>
    <property type="match status" value="1"/>
</dbReference>
<evidence type="ECO:0000256" key="5">
    <source>
        <dbReference type="ARBA" id="ARBA00022723"/>
    </source>
</evidence>
<keyword evidence="6 16" id="KW-0732">Signal</keyword>
<feature type="region of interest" description="Disordered" evidence="15">
    <location>
        <begin position="93"/>
        <end position="117"/>
    </location>
</feature>
<protein>
    <recommendedName>
        <fullName evidence="12">Methylamine utilization protein MauG</fullName>
    </recommendedName>
</protein>
<feature type="binding site" description="covalent" evidence="13">
    <location>
        <position position="235"/>
    </location>
    <ligand>
        <name>heme c</name>
        <dbReference type="ChEBI" id="CHEBI:61717"/>
        <label>2</label>
    </ligand>
</feature>
<dbReference type="GO" id="GO:0042597">
    <property type="term" value="C:periplasmic space"/>
    <property type="evidence" value="ECO:0007669"/>
    <property type="project" value="UniProtKB-SubCell"/>
</dbReference>
<dbReference type="PANTHER" id="PTHR30600">
    <property type="entry name" value="CYTOCHROME C PEROXIDASE-RELATED"/>
    <property type="match status" value="1"/>
</dbReference>
<dbReference type="GO" id="GO:0009055">
    <property type="term" value="F:electron transfer activity"/>
    <property type="evidence" value="ECO:0007669"/>
    <property type="project" value="InterPro"/>
</dbReference>
<evidence type="ECO:0000313" key="18">
    <source>
        <dbReference type="EMBL" id="QDU64042.1"/>
    </source>
</evidence>
<dbReference type="GO" id="GO:0046872">
    <property type="term" value="F:metal ion binding"/>
    <property type="evidence" value="ECO:0007669"/>
    <property type="project" value="UniProtKB-KW"/>
</dbReference>
<sequence precursor="true">MRTMKARMRSKTVAGMAVVAGAFLLVLSVANGQGTSGQSQAAPGAFQLEAPKGLDPVPVPDDNVMTHPKVELGKRLFFDPRLSLDNSTSCASCHDPKTGWSDGQPVSDGVKGKTGTRNAPTVMNAAYNYFQFWDGRSPSLEDQAMHPILNPVEMAMPSMDEVVAKLKKVPGYQEEFGKVFPDGITATNLQKAIAAFERTILSGNAPYDHFEAGDKSALSAAALRGKDLFFGKANCAACHSGPSFTDGGFHNTGVGMDRDNPDVGRETVTHLLGDRGSFKTPTLRDIARTAPYMHDGSLATLEDVINLYDKGGIINDQLDEEMFPLNLTAEEKKDLITFLKEGLASDNYPYVEVPTLPQ</sequence>
<feature type="chain" id="PRO_5022110218" description="Methylamine utilization protein MauG" evidence="16">
    <location>
        <begin position="33"/>
        <end position="358"/>
    </location>
</feature>
<keyword evidence="3" id="KW-0813">Transport</keyword>
<feature type="binding site" description="covalent" evidence="13">
    <location>
        <position position="93"/>
    </location>
    <ligand>
        <name>heme c</name>
        <dbReference type="ChEBI" id="CHEBI:61717"/>
        <label>1</label>
    </ligand>
</feature>
<comment type="subcellular location">
    <subcellularLocation>
        <location evidence="1">Periplasm</location>
    </subcellularLocation>
</comment>
<dbReference type="InterPro" id="IPR036909">
    <property type="entry name" value="Cyt_c-like_dom_sf"/>
</dbReference>
<proteinExistence type="predicted"/>
<evidence type="ECO:0000256" key="7">
    <source>
        <dbReference type="ARBA" id="ARBA00022764"/>
    </source>
</evidence>
<feature type="domain" description="Cytochrome c" evidence="17">
    <location>
        <begin position="68"/>
        <end position="170"/>
    </location>
</feature>
<accession>A0A518BAN4</accession>
<keyword evidence="19" id="KW-1185">Reference proteome</keyword>
<dbReference type="InterPro" id="IPR009056">
    <property type="entry name" value="Cyt_c-like_dom"/>
</dbReference>
<keyword evidence="18" id="KW-0575">Peroxidase</keyword>
<dbReference type="GO" id="GO:0020037">
    <property type="term" value="F:heme binding"/>
    <property type="evidence" value="ECO:0007669"/>
    <property type="project" value="InterPro"/>
</dbReference>
<gene>
    <name evidence="18" type="primary">ccp_3</name>
    <name evidence="18" type="ORF">Pan216_49300</name>
</gene>
<dbReference type="PROSITE" id="PS51007">
    <property type="entry name" value="CYTC"/>
    <property type="match status" value="2"/>
</dbReference>
<evidence type="ECO:0000256" key="10">
    <source>
        <dbReference type="ARBA" id="ARBA00023004"/>
    </source>
</evidence>
<comment type="PTM">
    <text evidence="13">Binds 2 heme groups per subunit.</text>
</comment>
<dbReference type="Proteomes" id="UP000317093">
    <property type="component" value="Chromosome"/>
</dbReference>
<keyword evidence="10 14" id="KW-0408">Iron</keyword>
<feature type="domain" description="Cytochrome c" evidence="17">
    <location>
        <begin position="220"/>
        <end position="343"/>
    </location>
</feature>
<feature type="signal peptide" evidence="16">
    <location>
        <begin position="1"/>
        <end position="32"/>
    </location>
</feature>
<dbReference type="AlphaFoldDB" id="A0A518BAN4"/>
<evidence type="ECO:0000259" key="17">
    <source>
        <dbReference type="PROSITE" id="PS51007"/>
    </source>
</evidence>
<dbReference type="PIRSF" id="PIRSF000294">
    <property type="entry name" value="Cytochrome-c_peroxidase"/>
    <property type="match status" value="1"/>
</dbReference>
<evidence type="ECO:0000256" key="1">
    <source>
        <dbReference type="ARBA" id="ARBA00004418"/>
    </source>
</evidence>
<organism evidence="18 19">
    <name type="scientific">Kolteria novifilia</name>
    <dbReference type="NCBI Taxonomy" id="2527975"/>
    <lineage>
        <taxon>Bacteria</taxon>
        <taxon>Pseudomonadati</taxon>
        <taxon>Planctomycetota</taxon>
        <taxon>Planctomycetia</taxon>
        <taxon>Kolteriales</taxon>
        <taxon>Kolteriaceae</taxon>
        <taxon>Kolteria</taxon>
    </lineage>
</organism>
<feature type="binding site" description="covalent" evidence="13">
    <location>
        <position position="238"/>
    </location>
    <ligand>
        <name>heme c</name>
        <dbReference type="ChEBI" id="CHEBI:61717"/>
        <label>2</label>
    </ligand>
</feature>
<dbReference type="KEGG" id="knv:Pan216_49300"/>
<dbReference type="GO" id="GO:0004130">
    <property type="term" value="F:cytochrome-c peroxidase activity"/>
    <property type="evidence" value="ECO:0007669"/>
    <property type="project" value="TreeGrafter"/>
</dbReference>
<dbReference type="Pfam" id="PF03150">
    <property type="entry name" value="CCP_MauG"/>
    <property type="match status" value="1"/>
</dbReference>
<evidence type="ECO:0000256" key="3">
    <source>
        <dbReference type="ARBA" id="ARBA00022448"/>
    </source>
</evidence>
<comment type="cofactor">
    <cofactor evidence="13">
        <name>heme</name>
        <dbReference type="ChEBI" id="CHEBI:30413"/>
    </cofactor>
    <text evidence="13">Binds 2 heme groups.</text>
</comment>